<proteinExistence type="predicted"/>
<dbReference type="EMBL" id="JBHLXP010000004">
    <property type="protein sequence ID" value="MFC0049820.1"/>
    <property type="molecule type" value="Genomic_DNA"/>
</dbReference>
<dbReference type="Proteomes" id="UP001589813">
    <property type="component" value="Unassembled WGS sequence"/>
</dbReference>
<evidence type="ECO:0000313" key="2">
    <source>
        <dbReference type="EMBL" id="MFC0049820.1"/>
    </source>
</evidence>
<feature type="domain" description="GmrSD restriction endonucleases C-terminal" evidence="1">
    <location>
        <begin position="308"/>
        <end position="452"/>
    </location>
</feature>
<sequence>MLKSFFCEKIQQLSISEAEKIFRTITQQLVFNAYEISKEIDVFVAFETMNNRGKPLTNLELLKNRLIYLSAHLPNNSDNIKVRRDINEAWKSVYHYLGKNDKRLLKDDDFLGSHLFIYYNKEINKKPVKDEDDSYLHMRKLERIVDRAGDFLLGKVFVRRRRNNTGEELPEITCKEIHKYSLDLKRTVEIYYKLSTPQDGNFKPEECLLLERICRLLGYSPRHSTLAVYIKEHDAKKRINYLKSYEKLAFLATLRFGRISSVEKNMITEHAKYIKDEITIEQLTTSYNNISSSWLKEDTSLEIISDWVKGSQGYYGWKAINYFLYEYESHLQKKSKSSRIKIDWDVFSSEIFDDNYTSIEHIYPQRAREKYWTDRFAKFKPHEKKLLRNSLGNLLALSQPKNSSLSNKPFPDKVGDDTNKVGYRYGSYSEIEVSSCREWDEYEILKRGILMLNFLEEYWSIPLGTFEQKVKALGLSFLLKTMTAEQIEKITRK</sequence>
<dbReference type="PANTHER" id="PTHR35149:SF1">
    <property type="entry name" value="DUF5655 DOMAIN-CONTAINING PROTEIN"/>
    <property type="match status" value="1"/>
</dbReference>
<gene>
    <name evidence="2" type="ORF">ACFFJP_16085</name>
</gene>
<organism evidence="2 3">
    <name type="scientific">Rheinheimera tilapiae</name>
    <dbReference type="NCBI Taxonomy" id="875043"/>
    <lineage>
        <taxon>Bacteria</taxon>
        <taxon>Pseudomonadati</taxon>
        <taxon>Pseudomonadota</taxon>
        <taxon>Gammaproteobacteria</taxon>
        <taxon>Chromatiales</taxon>
        <taxon>Chromatiaceae</taxon>
        <taxon>Rheinheimera</taxon>
    </lineage>
</organism>
<evidence type="ECO:0000259" key="1">
    <source>
        <dbReference type="Pfam" id="PF07510"/>
    </source>
</evidence>
<dbReference type="RefSeq" id="WP_377246399.1">
    <property type="nucleotide sequence ID" value="NZ_JBHLXP010000004.1"/>
</dbReference>
<keyword evidence="3" id="KW-1185">Reference proteome</keyword>
<reference evidence="2 3" key="1">
    <citation type="submission" date="2024-09" db="EMBL/GenBank/DDBJ databases">
        <authorList>
            <person name="Sun Q."/>
            <person name="Mori K."/>
        </authorList>
    </citation>
    <scope>NUCLEOTIDE SEQUENCE [LARGE SCALE GENOMIC DNA]</scope>
    <source>
        <strain evidence="2 3">KCTC 23315</strain>
    </source>
</reference>
<evidence type="ECO:0000313" key="3">
    <source>
        <dbReference type="Proteomes" id="UP001589813"/>
    </source>
</evidence>
<dbReference type="PANTHER" id="PTHR35149">
    <property type="entry name" value="SLL5132 PROTEIN"/>
    <property type="match status" value="1"/>
</dbReference>
<dbReference type="Pfam" id="PF07510">
    <property type="entry name" value="GmrSD_C"/>
    <property type="match status" value="1"/>
</dbReference>
<dbReference type="InterPro" id="IPR011089">
    <property type="entry name" value="GmrSD_C"/>
</dbReference>
<protein>
    <submittedName>
        <fullName evidence="2">DUF262 domain-containing protein</fullName>
    </submittedName>
</protein>
<name>A0ABV6BG26_9GAMM</name>
<accession>A0ABV6BG26</accession>
<comment type="caution">
    <text evidence="2">The sequence shown here is derived from an EMBL/GenBank/DDBJ whole genome shotgun (WGS) entry which is preliminary data.</text>
</comment>